<evidence type="ECO:0000313" key="2">
    <source>
        <dbReference type="Proteomes" id="UP000063699"/>
    </source>
</evidence>
<dbReference type="Proteomes" id="UP000063699">
    <property type="component" value="Chromosome"/>
</dbReference>
<gene>
    <name evidence="1" type="ORF">AOZ06_05100</name>
</gene>
<sequence>MADSHDAARLAAVCRELDTVTVILGPNDGADALERLLTAAKASRPITEELRDVDAALVRAGVAGGLHGVTSRMIDHSRLLGADADDGKVSFFCPEGRCDRRWSPSSPADEIPECAVFGPDLKWKSS</sequence>
<dbReference type="AlphaFoldDB" id="A0A0N9HW75"/>
<accession>A0A0N9HW75</accession>
<name>A0A0N9HW75_9PSEU</name>
<reference evidence="1 2" key="1">
    <citation type="submission" date="2015-07" db="EMBL/GenBank/DDBJ databases">
        <title>Genome sequencing of Kibdelosporangium phytohabitans.</title>
        <authorList>
            <person name="Qin S."/>
            <person name="Xing K."/>
        </authorList>
    </citation>
    <scope>NUCLEOTIDE SEQUENCE [LARGE SCALE GENOMIC DNA]</scope>
    <source>
        <strain evidence="1 2">KLBMP1111</strain>
    </source>
</reference>
<evidence type="ECO:0000313" key="1">
    <source>
        <dbReference type="EMBL" id="ALG06385.1"/>
    </source>
</evidence>
<dbReference type="RefSeq" id="WP_054288361.1">
    <property type="nucleotide sequence ID" value="NZ_CP012752.1"/>
</dbReference>
<organism evidence="1 2">
    <name type="scientific">Kibdelosporangium phytohabitans</name>
    <dbReference type="NCBI Taxonomy" id="860235"/>
    <lineage>
        <taxon>Bacteria</taxon>
        <taxon>Bacillati</taxon>
        <taxon>Actinomycetota</taxon>
        <taxon>Actinomycetes</taxon>
        <taxon>Pseudonocardiales</taxon>
        <taxon>Pseudonocardiaceae</taxon>
        <taxon>Kibdelosporangium</taxon>
    </lineage>
</organism>
<proteinExistence type="predicted"/>
<dbReference type="OrthoDB" id="3430225at2"/>
<dbReference type="KEGG" id="kphy:AOZ06_05100"/>
<dbReference type="EMBL" id="CP012752">
    <property type="protein sequence ID" value="ALG06385.1"/>
    <property type="molecule type" value="Genomic_DNA"/>
</dbReference>
<dbReference type="STRING" id="860235.AOZ06_05100"/>
<keyword evidence="2" id="KW-1185">Reference proteome</keyword>
<protein>
    <submittedName>
        <fullName evidence="1">Uncharacterized protein</fullName>
    </submittedName>
</protein>